<evidence type="ECO:0000313" key="3">
    <source>
        <dbReference type="Proteomes" id="UP001295684"/>
    </source>
</evidence>
<name>A0AAD1X3X6_EUPCR</name>
<feature type="compositionally biased region" description="Polar residues" evidence="1">
    <location>
        <begin position="233"/>
        <end position="254"/>
    </location>
</feature>
<gene>
    <name evidence="2" type="ORF">ECRASSUSDP1_LOCUS3480</name>
</gene>
<dbReference type="AlphaFoldDB" id="A0AAD1X3X6"/>
<sequence>MSNSSDRLQAKNYIKRPNSKTLKDPMKYEERPHNINSQLQNSRHVKSKSSIMTKYKENNNKLYELTRPSKPSFNPVTSPSNIAYPKEFICEDIISTERTPHYTLKTKKKSMMKNMKFLNNLKSQSSLIKKNGKILKKYSNPNGQSADSQAMLRHSCKSSCHQTKNLKIKKGQSYKTINKEIGKSHYSSESMSSLKKGNFSLNNKIKKKGRQVSSNKQQNERNTDISHPKNHSKSIGSQLMNYTKKSKRLTTSTETTSKANIHANLINNSTSCNLLNFCDQNSSSYGKRKMTKYVQAKNTVKGKNNKTEEYCNPRRSNTSFSHQSNSNCGTSSKSKVKKKKKKPAHMKSHSNIPMYYEGHISTKGSAKKQYSGSKSKKKKTCRHGHHQSQSNAPISFKNKNNMIMIDGSMGVREISNL</sequence>
<feature type="region of interest" description="Disordered" evidence="1">
    <location>
        <begin position="1"/>
        <end position="32"/>
    </location>
</feature>
<dbReference type="Proteomes" id="UP001295684">
    <property type="component" value="Unassembled WGS sequence"/>
</dbReference>
<organism evidence="2 3">
    <name type="scientific">Euplotes crassus</name>
    <dbReference type="NCBI Taxonomy" id="5936"/>
    <lineage>
        <taxon>Eukaryota</taxon>
        <taxon>Sar</taxon>
        <taxon>Alveolata</taxon>
        <taxon>Ciliophora</taxon>
        <taxon>Intramacronucleata</taxon>
        <taxon>Spirotrichea</taxon>
        <taxon>Hypotrichia</taxon>
        <taxon>Euplotida</taxon>
        <taxon>Euplotidae</taxon>
        <taxon>Moneuplotes</taxon>
    </lineage>
</organism>
<feature type="compositionally biased region" description="Basic residues" evidence="1">
    <location>
        <begin position="374"/>
        <end position="386"/>
    </location>
</feature>
<feature type="compositionally biased region" description="Basic residues" evidence="1">
    <location>
        <begin position="334"/>
        <end position="348"/>
    </location>
</feature>
<feature type="region of interest" description="Disordered" evidence="1">
    <location>
        <begin position="204"/>
        <end position="254"/>
    </location>
</feature>
<protein>
    <submittedName>
        <fullName evidence="2">Uncharacterized protein</fullName>
    </submittedName>
</protein>
<keyword evidence="3" id="KW-1185">Reference proteome</keyword>
<accession>A0AAD1X3X6</accession>
<evidence type="ECO:0000256" key="1">
    <source>
        <dbReference type="SAM" id="MobiDB-lite"/>
    </source>
</evidence>
<feature type="compositionally biased region" description="Basic and acidic residues" evidence="1">
    <location>
        <begin position="21"/>
        <end position="32"/>
    </location>
</feature>
<feature type="compositionally biased region" description="Low complexity" evidence="1">
    <location>
        <begin position="363"/>
        <end position="373"/>
    </location>
</feature>
<feature type="region of interest" description="Disordered" evidence="1">
    <location>
        <begin position="304"/>
        <end position="399"/>
    </location>
</feature>
<evidence type="ECO:0000313" key="2">
    <source>
        <dbReference type="EMBL" id="CAI2362158.1"/>
    </source>
</evidence>
<feature type="compositionally biased region" description="Basic and acidic residues" evidence="1">
    <location>
        <begin position="218"/>
        <end position="227"/>
    </location>
</feature>
<comment type="caution">
    <text evidence="2">The sequence shown here is derived from an EMBL/GenBank/DDBJ whole genome shotgun (WGS) entry which is preliminary data.</text>
</comment>
<reference evidence="2" key="1">
    <citation type="submission" date="2023-07" db="EMBL/GenBank/DDBJ databases">
        <authorList>
            <consortium name="AG Swart"/>
            <person name="Singh M."/>
            <person name="Singh A."/>
            <person name="Seah K."/>
            <person name="Emmerich C."/>
        </authorList>
    </citation>
    <scope>NUCLEOTIDE SEQUENCE</scope>
    <source>
        <strain evidence="2">DP1</strain>
    </source>
</reference>
<proteinExistence type="predicted"/>
<feature type="compositionally biased region" description="Polar residues" evidence="1">
    <location>
        <begin position="314"/>
        <end position="330"/>
    </location>
</feature>
<dbReference type="EMBL" id="CAMPGE010003327">
    <property type="protein sequence ID" value="CAI2362158.1"/>
    <property type="molecule type" value="Genomic_DNA"/>
</dbReference>
<feature type="compositionally biased region" description="Polar residues" evidence="1">
    <location>
        <begin position="387"/>
        <end position="399"/>
    </location>
</feature>